<dbReference type="InterPro" id="IPR009061">
    <property type="entry name" value="DNA-bd_dom_put_sf"/>
</dbReference>
<evidence type="ECO:0000256" key="5">
    <source>
        <dbReference type="ARBA" id="ARBA00022448"/>
    </source>
</evidence>
<dbReference type="SUPFAM" id="SSF161111">
    <property type="entry name" value="Cation efflux protein transmembrane domain-like"/>
    <property type="match status" value="1"/>
</dbReference>
<dbReference type="PANTHER" id="PTHR13414:SF9">
    <property type="entry name" value="PROTON-COUPLED ZINC ANTIPORTER SLC30A9, MITOCHONDRIAL"/>
    <property type="match status" value="1"/>
</dbReference>
<keyword evidence="9 15" id="KW-1133">Transmembrane helix</keyword>
<dbReference type="Proteomes" id="UP000278807">
    <property type="component" value="Unassembled WGS sequence"/>
</dbReference>
<protein>
    <recommendedName>
        <fullName evidence="13">Proton-coupled zinc antiporter SLC30A9, mitochondrial</fullName>
    </recommendedName>
    <alternativeName>
        <fullName evidence="12">Solute carrier family 30 member 9</fullName>
    </alternativeName>
    <alternativeName>
        <fullName evidence="14">Zinc transporter 9</fullName>
    </alternativeName>
</protein>
<evidence type="ECO:0000256" key="14">
    <source>
        <dbReference type="ARBA" id="ARBA00034922"/>
    </source>
</evidence>
<comment type="similarity">
    <text evidence="4">Belongs to the cation diffusion facilitator (CDF) transporter (TC 2.A.4) family. SLC30A subfamily.</text>
</comment>
<sequence>MLTPILHRCGFIFPSICTRTLRSTTHISPSTKSINPLGPSVNADTLARAANDEFNSPDPSKYCQNLRVEDTVKILRDWLSTLDVDQHYPSLPEANNLAALVSHNDCLRKLVNLGADLSKMESQPGVANLLIKTDFEAAISPKLWLLTDFGFKLSQISRVMTYIPKTIVKSSTEELASKLKYFTDRQFTSDAVVHMVSDQPTILEMSSCEVDLVLASIIKTFSLMDDQLRHIAFGAPKCIVQPIKSTKDVFVVLTKMLGFPPAQTREMLIDYPRLILSSKFVFFTFFLQTFIYNSYLHILGNRVLSTNAFHLHKRLELPFELIALFPRSLCAPPRVLMERTNFLKLCNRFQPYGSKPLFTSLDAIVEGTDEEFFIPKIRTSLKYNDVVKSEKFITPFRVSHEYMLTNEDTKSLTRYYSRSPYTWEVRTQVFDRNEVEQMALMKYGGQEGLAAFRRKVREAESQNVSLIDRLTRRKTNNDVIANEFADSSAGHNRNMMPFSWNSGAGRVVMAAIIVNILNVGAKAWAWWITGSKSMFSEMMHSVADTLNQVILAYGIHSSLQRPDTIHPYGYSRMRSISSLISGVGIFFLGAGFTCYHALQGMVMPIEDEHLSIQYALGVAVGSLLTEGTTLAMAYREVSTKSRENGFTSIRSYLLSGTAEPSTAVVLLEDSAAVLGVIIAGGSLAGSYMLQHHMPDTAGGFLISILLASVAAFIIRTNTDILLGKSVSGEKMVRIMQHIDRHKIVRGTYDTKAVLMGSGNAIRLKSEIDIDGRELTRRYLETVPLDSLFAES</sequence>
<evidence type="ECO:0000256" key="3">
    <source>
        <dbReference type="ARBA" id="ARBA00007692"/>
    </source>
</evidence>
<feature type="transmembrane region" description="Helical" evidence="15">
    <location>
        <begin position="576"/>
        <end position="598"/>
    </location>
</feature>
<dbReference type="InterPro" id="IPR002524">
    <property type="entry name" value="Cation_efflux"/>
</dbReference>
<evidence type="ECO:0000256" key="10">
    <source>
        <dbReference type="ARBA" id="ARBA00023128"/>
    </source>
</evidence>
<dbReference type="Gene3D" id="1.25.70.10">
    <property type="entry name" value="Transcription termination factor 3, mitochondrial"/>
    <property type="match status" value="1"/>
</dbReference>
<evidence type="ECO:0000259" key="16">
    <source>
        <dbReference type="Pfam" id="PF01545"/>
    </source>
</evidence>
<keyword evidence="11 15" id="KW-0472">Membrane</keyword>
<dbReference type="Pfam" id="PF01545">
    <property type="entry name" value="Cation_efflux"/>
    <property type="match status" value="1"/>
</dbReference>
<evidence type="ECO:0000256" key="13">
    <source>
        <dbReference type="ARBA" id="ARBA00034845"/>
    </source>
</evidence>
<dbReference type="InterPro" id="IPR038538">
    <property type="entry name" value="MTERF_sf"/>
</dbReference>
<dbReference type="InterPro" id="IPR003690">
    <property type="entry name" value="MTERF"/>
</dbReference>
<keyword evidence="7" id="KW-0256">Endoplasmic reticulum</keyword>
<feature type="transmembrane region" description="Helical" evidence="15">
    <location>
        <begin position="610"/>
        <end position="634"/>
    </location>
</feature>
<evidence type="ECO:0000256" key="9">
    <source>
        <dbReference type="ARBA" id="ARBA00022989"/>
    </source>
</evidence>
<feature type="transmembrane region" description="Helical" evidence="15">
    <location>
        <begin position="503"/>
        <end position="526"/>
    </location>
</feature>
<evidence type="ECO:0000313" key="18">
    <source>
        <dbReference type="Proteomes" id="UP000278807"/>
    </source>
</evidence>
<feature type="domain" description="Cation efflux protein transmembrane" evidence="16">
    <location>
        <begin position="508"/>
        <end position="722"/>
    </location>
</feature>
<evidence type="ECO:0000256" key="12">
    <source>
        <dbReference type="ARBA" id="ARBA00033405"/>
    </source>
</evidence>
<evidence type="ECO:0000256" key="15">
    <source>
        <dbReference type="SAM" id="Phobius"/>
    </source>
</evidence>
<feature type="transmembrane region" description="Helical" evidence="15">
    <location>
        <begin position="696"/>
        <end position="714"/>
    </location>
</feature>
<evidence type="ECO:0000256" key="4">
    <source>
        <dbReference type="ARBA" id="ARBA00008873"/>
    </source>
</evidence>
<feature type="transmembrane region" description="Helical" evidence="15">
    <location>
        <begin position="671"/>
        <end position="690"/>
    </location>
</feature>
<evidence type="ECO:0000256" key="1">
    <source>
        <dbReference type="ARBA" id="ARBA00004225"/>
    </source>
</evidence>
<organism evidence="19">
    <name type="scientific">Rodentolepis nana</name>
    <name type="common">Dwarf tapeworm</name>
    <name type="synonym">Hymenolepis nana</name>
    <dbReference type="NCBI Taxonomy" id="102285"/>
    <lineage>
        <taxon>Eukaryota</taxon>
        <taxon>Metazoa</taxon>
        <taxon>Spiralia</taxon>
        <taxon>Lophotrochozoa</taxon>
        <taxon>Platyhelminthes</taxon>
        <taxon>Cestoda</taxon>
        <taxon>Eucestoda</taxon>
        <taxon>Cyclophyllidea</taxon>
        <taxon>Hymenolepididae</taxon>
        <taxon>Rodentolepis</taxon>
    </lineage>
</organism>
<evidence type="ECO:0000313" key="17">
    <source>
        <dbReference type="EMBL" id="VDN99259.1"/>
    </source>
</evidence>
<dbReference type="Gene3D" id="1.20.1510.10">
    <property type="entry name" value="Cation efflux protein transmembrane domain"/>
    <property type="match status" value="1"/>
</dbReference>
<keyword evidence="6 15" id="KW-0812">Transmembrane</keyword>
<dbReference type="SUPFAM" id="SSF46955">
    <property type="entry name" value="Putative DNA-binding domain"/>
    <property type="match status" value="1"/>
</dbReference>
<accession>A0A0R3T8L3</accession>
<dbReference type="AlphaFoldDB" id="A0A0R3T8L3"/>
<dbReference type="STRING" id="102285.A0A0R3T8L3"/>
<dbReference type="PANTHER" id="PTHR13414">
    <property type="entry name" value="HUEL-CATION TRANSPORTER"/>
    <property type="match status" value="1"/>
</dbReference>
<dbReference type="OrthoDB" id="637682at2759"/>
<name>A0A0R3T8L3_RODNA</name>
<keyword evidence="8" id="KW-0809">Transit peptide</keyword>
<keyword evidence="10" id="KW-0496">Mitochondrion</keyword>
<dbReference type="InterPro" id="IPR040177">
    <property type="entry name" value="SLC30A9"/>
</dbReference>
<keyword evidence="18" id="KW-1185">Reference proteome</keyword>
<evidence type="ECO:0000256" key="7">
    <source>
        <dbReference type="ARBA" id="ARBA00022824"/>
    </source>
</evidence>
<evidence type="ECO:0000256" key="2">
    <source>
        <dbReference type="ARBA" id="ARBA00004240"/>
    </source>
</evidence>
<comment type="subcellular location">
    <subcellularLocation>
        <location evidence="2">Endoplasmic reticulum</location>
    </subcellularLocation>
    <subcellularLocation>
        <location evidence="1">Mitochondrion membrane</location>
        <topology evidence="1">Multi-pass membrane protein</topology>
    </subcellularLocation>
</comment>
<dbReference type="NCBIfam" id="TIGR01297">
    <property type="entry name" value="CDF"/>
    <property type="match status" value="1"/>
</dbReference>
<dbReference type="Pfam" id="PF02536">
    <property type="entry name" value="mTERF"/>
    <property type="match status" value="1"/>
</dbReference>
<dbReference type="GO" id="GO:0005783">
    <property type="term" value="C:endoplasmic reticulum"/>
    <property type="evidence" value="ECO:0007669"/>
    <property type="project" value="UniProtKB-SubCell"/>
</dbReference>
<keyword evidence="5" id="KW-0813">Transport</keyword>
<dbReference type="GO" id="GO:0031966">
    <property type="term" value="C:mitochondrial membrane"/>
    <property type="evidence" value="ECO:0007669"/>
    <property type="project" value="UniProtKB-SubCell"/>
</dbReference>
<dbReference type="InterPro" id="IPR058533">
    <property type="entry name" value="Cation_efflux_TM"/>
</dbReference>
<proteinExistence type="inferred from homology"/>
<dbReference type="GO" id="GO:0003676">
    <property type="term" value="F:nucleic acid binding"/>
    <property type="evidence" value="ECO:0007669"/>
    <property type="project" value="InterPro"/>
</dbReference>
<dbReference type="GO" id="GO:0006882">
    <property type="term" value="P:intracellular zinc ion homeostasis"/>
    <property type="evidence" value="ECO:0007669"/>
    <property type="project" value="TreeGrafter"/>
</dbReference>
<comment type="similarity">
    <text evidence="3">Belongs to the mTERF family.</text>
</comment>
<evidence type="ECO:0000256" key="6">
    <source>
        <dbReference type="ARBA" id="ARBA00022692"/>
    </source>
</evidence>
<evidence type="ECO:0000256" key="11">
    <source>
        <dbReference type="ARBA" id="ARBA00023136"/>
    </source>
</evidence>
<evidence type="ECO:0000313" key="19">
    <source>
        <dbReference type="WBParaSite" id="HNAJ_0000340101-mRNA-1"/>
    </source>
</evidence>
<evidence type="ECO:0000256" key="8">
    <source>
        <dbReference type="ARBA" id="ARBA00022946"/>
    </source>
</evidence>
<dbReference type="WBParaSite" id="HNAJ_0000340101-mRNA-1">
    <property type="protein sequence ID" value="HNAJ_0000340101-mRNA-1"/>
    <property type="gene ID" value="HNAJ_0000340101"/>
</dbReference>
<reference evidence="19" key="1">
    <citation type="submission" date="2017-02" db="UniProtKB">
        <authorList>
            <consortium name="WormBaseParasite"/>
        </authorList>
    </citation>
    <scope>IDENTIFICATION</scope>
</reference>
<reference evidence="17 18" key="2">
    <citation type="submission" date="2018-11" db="EMBL/GenBank/DDBJ databases">
        <authorList>
            <consortium name="Pathogen Informatics"/>
        </authorList>
    </citation>
    <scope>NUCLEOTIDE SEQUENCE [LARGE SCALE GENOMIC DNA]</scope>
</reference>
<gene>
    <name evidence="17" type="ORF">HNAJ_LOCUS3400</name>
</gene>
<dbReference type="GO" id="GO:0006829">
    <property type="term" value="P:zinc ion transport"/>
    <property type="evidence" value="ECO:0007669"/>
    <property type="project" value="InterPro"/>
</dbReference>
<dbReference type="EMBL" id="UZAE01001974">
    <property type="protein sequence ID" value="VDN99259.1"/>
    <property type="molecule type" value="Genomic_DNA"/>
</dbReference>
<dbReference type="InterPro" id="IPR027469">
    <property type="entry name" value="Cation_efflux_TMD_sf"/>
</dbReference>
<dbReference type="GO" id="GO:0008324">
    <property type="term" value="F:monoatomic cation transmembrane transporter activity"/>
    <property type="evidence" value="ECO:0007669"/>
    <property type="project" value="InterPro"/>
</dbReference>